<dbReference type="EMBL" id="JAMFMA010000001">
    <property type="protein sequence ID" value="MCL6272542.1"/>
    <property type="molecule type" value="Genomic_DNA"/>
</dbReference>
<gene>
    <name evidence="3" type="ORF">M3P19_00895</name>
</gene>
<reference evidence="3 4" key="1">
    <citation type="submission" date="2022-05" db="EMBL/GenBank/DDBJ databases">
        <authorList>
            <person name="Park J.-S."/>
        </authorList>
    </citation>
    <scope>NUCLEOTIDE SEQUENCE [LARGE SCALE GENOMIC DNA]</scope>
    <source>
        <strain evidence="3 4">2012CJ35-5</strain>
    </source>
</reference>
<sequence length="221" mass="25468">MELSPEDFKNLAQGIQAILISVVAIIGSAWGILKFKYTREKEKAQHEIDKIKKELQKTQGIKVDIKTEYFKNTNDYDLIVEIELENPRSTMRVVYTDGHPVLLNRLTSNRKGRYDYKEVAKSGIYSAAPEENYDIQWLSSICLLPNTPTIFHVPFKVEEPGIYAVSLVLGSDRPFEEILLSEEDKATNEKSNLHLRKIREDMGQPHSVENYDLIERIVKIE</sequence>
<feature type="coiled-coil region" evidence="1">
    <location>
        <begin position="34"/>
        <end position="61"/>
    </location>
</feature>
<evidence type="ECO:0000256" key="2">
    <source>
        <dbReference type="SAM" id="Phobius"/>
    </source>
</evidence>
<evidence type="ECO:0000313" key="4">
    <source>
        <dbReference type="Proteomes" id="UP001203607"/>
    </source>
</evidence>
<organism evidence="3 4">
    <name type="scientific">Flagellimonas spongiicola</name>
    <dbReference type="NCBI Taxonomy" id="2942208"/>
    <lineage>
        <taxon>Bacteria</taxon>
        <taxon>Pseudomonadati</taxon>
        <taxon>Bacteroidota</taxon>
        <taxon>Flavobacteriia</taxon>
        <taxon>Flavobacteriales</taxon>
        <taxon>Flavobacteriaceae</taxon>
        <taxon>Flagellimonas</taxon>
    </lineage>
</organism>
<protein>
    <submittedName>
        <fullName evidence="3">Uncharacterized protein</fullName>
    </submittedName>
</protein>
<keyword evidence="2" id="KW-1133">Transmembrane helix</keyword>
<comment type="caution">
    <text evidence="3">The sequence shown here is derived from an EMBL/GenBank/DDBJ whole genome shotgun (WGS) entry which is preliminary data.</text>
</comment>
<name>A0ABT0PPD4_9FLAO</name>
<feature type="transmembrane region" description="Helical" evidence="2">
    <location>
        <begin position="12"/>
        <end position="33"/>
    </location>
</feature>
<evidence type="ECO:0000313" key="3">
    <source>
        <dbReference type="EMBL" id="MCL6272542.1"/>
    </source>
</evidence>
<proteinExistence type="predicted"/>
<dbReference type="RefSeq" id="WP_249655729.1">
    <property type="nucleotide sequence ID" value="NZ_JAMFMA010000001.1"/>
</dbReference>
<dbReference type="Proteomes" id="UP001203607">
    <property type="component" value="Unassembled WGS sequence"/>
</dbReference>
<accession>A0ABT0PPD4</accession>
<keyword evidence="4" id="KW-1185">Reference proteome</keyword>
<keyword evidence="1" id="KW-0175">Coiled coil</keyword>
<keyword evidence="2" id="KW-0472">Membrane</keyword>
<keyword evidence="2" id="KW-0812">Transmembrane</keyword>
<evidence type="ECO:0000256" key="1">
    <source>
        <dbReference type="SAM" id="Coils"/>
    </source>
</evidence>